<feature type="transmembrane region" description="Helical" evidence="5">
    <location>
        <begin position="7"/>
        <end position="24"/>
    </location>
</feature>
<feature type="transmembrane region" description="Helical" evidence="5">
    <location>
        <begin position="106"/>
        <end position="132"/>
    </location>
</feature>
<dbReference type="InterPro" id="IPR047680">
    <property type="entry name" value="MarP-like"/>
</dbReference>
<keyword evidence="4 5" id="KW-0472">Membrane</keyword>
<accession>A0A1H2GT31</accession>
<dbReference type="GO" id="GO:0006508">
    <property type="term" value="P:proteolysis"/>
    <property type="evidence" value="ECO:0007669"/>
    <property type="project" value="InterPro"/>
</dbReference>
<dbReference type="Proteomes" id="UP000182977">
    <property type="component" value="Chromosome I"/>
</dbReference>
<dbReference type="InterPro" id="IPR003825">
    <property type="entry name" value="Colicin-V_CvpA"/>
</dbReference>
<keyword evidence="2 5" id="KW-0812">Transmembrane</keyword>
<sequence length="397" mass="40491">MTLGLNAVDLIIIILAVVVGYTGWTHGFVVGLLSFVGFVGGAVAGLLLVPLVLGSFDPGLGVSVLAVLLVLGVASIGQGVLAWAGGWVRAKVSSQPARKFDAAGGAVLGVAGLLLAAWAVGLAVSTAAVPYASPGVRESRLLHLVDEAVPISPDSLRDAFEDVVAAGGFPQVVVPWASEPIVDVGPPGSLLRRDPEVRTAAQSVVQITGRAEACERVITGSGFVVAAERIMTNAHVVAGVREPVVTFPDGDPLAAEVVAFDPETDLAVLAVPGLPLEQLTMTTDDPGNGDDAAVIGYPNNGPLRSEEVRVRDVHELIGHDIYDENTITREVVSLRGSIRPGNSGGPLISPDGTVLGVVFAASLTDPDTGYALAPSEFTELAAGAAEATEPVSTGSCT</sequence>
<dbReference type="NCBIfam" id="NF033740">
    <property type="entry name" value="MarP_fam_protase"/>
    <property type="match status" value="1"/>
</dbReference>
<protein>
    <submittedName>
        <fullName evidence="6">Colicin V production protein</fullName>
    </submittedName>
</protein>
<reference evidence="7" key="1">
    <citation type="submission" date="2016-10" db="EMBL/GenBank/DDBJ databases">
        <authorList>
            <person name="Varghese N."/>
            <person name="Submissions S."/>
        </authorList>
    </citation>
    <scope>NUCLEOTIDE SEQUENCE [LARGE SCALE GENOMIC DNA]</scope>
    <source>
        <strain evidence="7">DSM 45079</strain>
    </source>
</reference>
<evidence type="ECO:0000256" key="2">
    <source>
        <dbReference type="ARBA" id="ARBA00022692"/>
    </source>
</evidence>
<name>A0A1H2GT31_9ACTN</name>
<evidence type="ECO:0000256" key="5">
    <source>
        <dbReference type="SAM" id="Phobius"/>
    </source>
</evidence>
<feature type="transmembrane region" description="Helical" evidence="5">
    <location>
        <begin position="60"/>
        <end position="86"/>
    </location>
</feature>
<feature type="transmembrane region" description="Helical" evidence="5">
    <location>
        <begin position="30"/>
        <end position="53"/>
    </location>
</feature>
<dbReference type="AlphaFoldDB" id="A0A1H2GT31"/>
<evidence type="ECO:0000256" key="3">
    <source>
        <dbReference type="ARBA" id="ARBA00022989"/>
    </source>
</evidence>
<gene>
    <name evidence="6" type="ORF">SAMN04488563_0665</name>
</gene>
<dbReference type="PANTHER" id="PTHR43019">
    <property type="entry name" value="SERINE ENDOPROTEASE DEGS"/>
    <property type="match status" value="1"/>
</dbReference>
<dbReference type="GO" id="GO:0016020">
    <property type="term" value="C:membrane"/>
    <property type="evidence" value="ECO:0007669"/>
    <property type="project" value="UniProtKB-SubCell"/>
</dbReference>
<proteinExistence type="predicted"/>
<evidence type="ECO:0000313" key="7">
    <source>
        <dbReference type="Proteomes" id="UP000182977"/>
    </source>
</evidence>
<dbReference type="OrthoDB" id="9766361at2"/>
<dbReference type="EMBL" id="LT629791">
    <property type="protein sequence ID" value="SDU22827.1"/>
    <property type="molecule type" value="Genomic_DNA"/>
</dbReference>
<dbReference type="GO" id="GO:0004252">
    <property type="term" value="F:serine-type endopeptidase activity"/>
    <property type="evidence" value="ECO:0007669"/>
    <property type="project" value="InterPro"/>
</dbReference>
<dbReference type="GO" id="GO:0009403">
    <property type="term" value="P:toxin biosynthetic process"/>
    <property type="evidence" value="ECO:0007669"/>
    <property type="project" value="InterPro"/>
</dbReference>
<dbReference type="SUPFAM" id="SSF50494">
    <property type="entry name" value="Trypsin-like serine proteases"/>
    <property type="match status" value="1"/>
</dbReference>
<keyword evidence="7" id="KW-1185">Reference proteome</keyword>
<evidence type="ECO:0000313" key="6">
    <source>
        <dbReference type="EMBL" id="SDU22827.1"/>
    </source>
</evidence>
<keyword evidence="3 5" id="KW-1133">Transmembrane helix</keyword>
<dbReference type="InterPro" id="IPR001940">
    <property type="entry name" value="Peptidase_S1C"/>
</dbReference>
<dbReference type="InterPro" id="IPR043504">
    <property type="entry name" value="Peptidase_S1_PA_chymotrypsin"/>
</dbReference>
<dbReference type="PANTHER" id="PTHR43019:SF23">
    <property type="entry name" value="PROTEASE DO-LIKE 5, CHLOROPLASTIC"/>
    <property type="match status" value="1"/>
</dbReference>
<dbReference type="InterPro" id="IPR009003">
    <property type="entry name" value="Peptidase_S1_PA"/>
</dbReference>
<evidence type="ECO:0000256" key="4">
    <source>
        <dbReference type="ARBA" id="ARBA00023136"/>
    </source>
</evidence>
<dbReference type="Gene3D" id="2.40.10.10">
    <property type="entry name" value="Trypsin-like serine proteases"/>
    <property type="match status" value="2"/>
</dbReference>
<dbReference type="Pfam" id="PF13365">
    <property type="entry name" value="Trypsin_2"/>
    <property type="match status" value="1"/>
</dbReference>
<dbReference type="STRING" id="419479.SAMN04488563_0665"/>
<evidence type="ECO:0000256" key="1">
    <source>
        <dbReference type="ARBA" id="ARBA00004141"/>
    </source>
</evidence>
<dbReference type="PRINTS" id="PR00834">
    <property type="entry name" value="PROTEASES2C"/>
</dbReference>
<organism evidence="6 7">
    <name type="scientific">Jiangella alkaliphila</name>
    <dbReference type="NCBI Taxonomy" id="419479"/>
    <lineage>
        <taxon>Bacteria</taxon>
        <taxon>Bacillati</taxon>
        <taxon>Actinomycetota</taxon>
        <taxon>Actinomycetes</taxon>
        <taxon>Jiangellales</taxon>
        <taxon>Jiangellaceae</taxon>
        <taxon>Jiangella</taxon>
    </lineage>
</organism>
<comment type="subcellular location">
    <subcellularLocation>
        <location evidence="1">Membrane</location>
        <topology evidence="1">Multi-pass membrane protein</topology>
    </subcellularLocation>
</comment>
<dbReference type="RefSeq" id="WP_052762020.1">
    <property type="nucleotide sequence ID" value="NZ_KQ061219.1"/>
</dbReference>
<dbReference type="Pfam" id="PF02674">
    <property type="entry name" value="Colicin_V"/>
    <property type="match status" value="1"/>
</dbReference>